<sequence length="33" mass="3645">MVVITTFKSKASVLNVLTVLLLCAITFLYLESI</sequence>
<keyword evidence="1" id="KW-0812">Transmembrane</keyword>
<protein>
    <submittedName>
        <fullName evidence="2">Uncharacterized protein</fullName>
    </submittedName>
</protein>
<dbReference type="AlphaFoldDB" id="A0A0A9C2Y6"/>
<feature type="transmembrane region" description="Helical" evidence="1">
    <location>
        <begin position="12"/>
        <end position="30"/>
    </location>
</feature>
<dbReference type="EMBL" id="GBRH01230150">
    <property type="protein sequence ID" value="JAD67745.1"/>
    <property type="molecule type" value="Transcribed_RNA"/>
</dbReference>
<organism evidence="2">
    <name type="scientific">Arundo donax</name>
    <name type="common">Giant reed</name>
    <name type="synonym">Donax arundinaceus</name>
    <dbReference type="NCBI Taxonomy" id="35708"/>
    <lineage>
        <taxon>Eukaryota</taxon>
        <taxon>Viridiplantae</taxon>
        <taxon>Streptophyta</taxon>
        <taxon>Embryophyta</taxon>
        <taxon>Tracheophyta</taxon>
        <taxon>Spermatophyta</taxon>
        <taxon>Magnoliopsida</taxon>
        <taxon>Liliopsida</taxon>
        <taxon>Poales</taxon>
        <taxon>Poaceae</taxon>
        <taxon>PACMAD clade</taxon>
        <taxon>Arundinoideae</taxon>
        <taxon>Arundineae</taxon>
        <taxon>Arundo</taxon>
    </lineage>
</organism>
<reference evidence="2" key="1">
    <citation type="submission" date="2014-09" db="EMBL/GenBank/DDBJ databases">
        <authorList>
            <person name="Magalhaes I.L.F."/>
            <person name="Oliveira U."/>
            <person name="Santos F.R."/>
            <person name="Vidigal T.H.D.A."/>
            <person name="Brescovit A.D."/>
            <person name="Santos A.J."/>
        </authorList>
    </citation>
    <scope>NUCLEOTIDE SEQUENCE</scope>
    <source>
        <tissue evidence="2">Shoot tissue taken approximately 20 cm above the soil surface</tissue>
    </source>
</reference>
<reference evidence="2" key="2">
    <citation type="journal article" date="2015" name="Data Brief">
        <title>Shoot transcriptome of the giant reed, Arundo donax.</title>
        <authorList>
            <person name="Barrero R.A."/>
            <person name="Guerrero F.D."/>
            <person name="Moolhuijzen P."/>
            <person name="Goolsby J.A."/>
            <person name="Tidwell J."/>
            <person name="Bellgard S.E."/>
            <person name="Bellgard M.I."/>
        </authorList>
    </citation>
    <scope>NUCLEOTIDE SEQUENCE</scope>
    <source>
        <tissue evidence="2">Shoot tissue taken approximately 20 cm above the soil surface</tissue>
    </source>
</reference>
<keyword evidence="1" id="KW-1133">Transmembrane helix</keyword>
<evidence type="ECO:0000256" key="1">
    <source>
        <dbReference type="SAM" id="Phobius"/>
    </source>
</evidence>
<name>A0A0A9C2Y6_ARUDO</name>
<accession>A0A0A9C2Y6</accession>
<evidence type="ECO:0000313" key="2">
    <source>
        <dbReference type="EMBL" id="JAD67745.1"/>
    </source>
</evidence>
<keyword evidence="1" id="KW-0472">Membrane</keyword>
<proteinExistence type="predicted"/>